<dbReference type="GO" id="GO:0016788">
    <property type="term" value="F:hydrolase activity, acting on ester bonds"/>
    <property type="evidence" value="ECO:0007669"/>
    <property type="project" value="InterPro"/>
</dbReference>
<evidence type="ECO:0000256" key="4">
    <source>
        <dbReference type="ARBA" id="ARBA00023118"/>
    </source>
</evidence>
<evidence type="ECO:0000313" key="6">
    <source>
        <dbReference type="EMBL" id="BBB92067.1"/>
    </source>
</evidence>
<keyword evidence="3" id="KW-0378">Hydrolase</keyword>
<dbReference type="OrthoDB" id="425607at2"/>
<proteinExistence type="predicted"/>
<keyword evidence="4" id="KW-0051">Antiviral defense</keyword>
<evidence type="ECO:0000313" key="7">
    <source>
        <dbReference type="Proteomes" id="UP000276437"/>
    </source>
</evidence>
<evidence type="ECO:0000259" key="5">
    <source>
        <dbReference type="Pfam" id="PF10040"/>
    </source>
</evidence>
<dbReference type="Pfam" id="PF10040">
    <property type="entry name" value="CRISPR_Cas6"/>
    <property type="match status" value="1"/>
</dbReference>
<dbReference type="GO" id="GO:0051607">
    <property type="term" value="P:defense response to virus"/>
    <property type="evidence" value="ECO:0007669"/>
    <property type="project" value="UniProtKB-KW"/>
</dbReference>
<organism evidence="6 7">
    <name type="scientific">Methylomusa anaerophila</name>
    <dbReference type="NCBI Taxonomy" id="1930071"/>
    <lineage>
        <taxon>Bacteria</taxon>
        <taxon>Bacillati</taxon>
        <taxon>Bacillota</taxon>
        <taxon>Negativicutes</taxon>
        <taxon>Selenomonadales</taxon>
        <taxon>Sporomusaceae</taxon>
        <taxon>Methylomusa</taxon>
    </lineage>
</organism>
<accession>A0A348ALW9</accession>
<dbReference type="KEGG" id="mana:MAMMFC1_02752"/>
<dbReference type="InterPro" id="IPR019267">
    <property type="entry name" value="CRISPR-assoc_Cas6_C"/>
</dbReference>
<keyword evidence="1" id="KW-0540">Nuclease</keyword>
<name>A0A348ALW9_9FIRM</name>
<dbReference type="InterPro" id="IPR010156">
    <property type="entry name" value="CRISPR-assoc_prot_Cas6"/>
</dbReference>
<dbReference type="Gene3D" id="3.30.70.1900">
    <property type="match status" value="1"/>
</dbReference>
<gene>
    <name evidence="6" type="ORF">MAMMFC1_02752</name>
</gene>
<dbReference type="Proteomes" id="UP000276437">
    <property type="component" value="Chromosome"/>
</dbReference>
<keyword evidence="2" id="KW-0255">Endonuclease</keyword>
<sequence>MTVNASELTALVLSLKSLNTASLPATHGAMAYAAALDMIGRFDPALTVRLHDTNARKPLTVSPLFGPVRRGREVPLTAGQAVRWRLCGLNAEISAALVQAAIAGSGVRIGDAVFEIDGATTAVEEDADAGNDTFSGLLQATTEAPVEITLSFITPTCFRQRNFELPFPLPRLLWGSLLDAWNAFSPELIDETRYSIEDALYITNYIAETCRADLGNRSAVGFVGKFSYRVVNNYLPLRLLLNLLARFAFYAGAGWQTTCGLGQVRPYFR</sequence>
<evidence type="ECO:0000256" key="3">
    <source>
        <dbReference type="ARBA" id="ARBA00022801"/>
    </source>
</evidence>
<dbReference type="NCBIfam" id="TIGR01877">
    <property type="entry name" value="cas_cas6"/>
    <property type="match status" value="1"/>
</dbReference>
<reference evidence="6 7" key="1">
    <citation type="journal article" date="2018" name="Int. J. Syst. Evol. Microbiol.">
        <title>Methylomusa anaerophila gen. nov., sp. nov., an anaerobic methanol-utilizing bacterium isolated from a microbial fuel cell.</title>
        <authorList>
            <person name="Amano N."/>
            <person name="Yamamuro A."/>
            <person name="Miyahara M."/>
            <person name="Kouzuma A."/>
            <person name="Abe T."/>
            <person name="Watanabe K."/>
        </authorList>
    </citation>
    <scope>NUCLEOTIDE SEQUENCE [LARGE SCALE GENOMIC DNA]</scope>
    <source>
        <strain evidence="6 7">MMFC1</strain>
    </source>
</reference>
<keyword evidence="7" id="KW-1185">Reference proteome</keyword>
<dbReference type="InterPro" id="IPR045747">
    <property type="entry name" value="CRISPR-assoc_prot_Cas6_N_sf"/>
</dbReference>
<dbReference type="AlphaFoldDB" id="A0A348ALW9"/>
<dbReference type="Gene3D" id="3.30.70.1890">
    <property type="match status" value="1"/>
</dbReference>
<protein>
    <recommendedName>
        <fullName evidence="5">CRISPR-associated protein Cas6 C-terminal domain-containing protein</fullName>
    </recommendedName>
</protein>
<dbReference type="EMBL" id="AP018449">
    <property type="protein sequence ID" value="BBB92067.1"/>
    <property type="molecule type" value="Genomic_DNA"/>
</dbReference>
<dbReference type="RefSeq" id="WP_126309010.1">
    <property type="nucleotide sequence ID" value="NZ_AP018449.1"/>
</dbReference>
<feature type="domain" description="CRISPR-associated protein Cas6 C-terminal" evidence="5">
    <location>
        <begin position="150"/>
        <end position="264"/>
    </location>
</feature>
<dbReference type="CDD" id="cd21141">
    <property type="entry name" value="Cas6_III-like"/>
    <property type="match status" value="1"/>
</dbReference>
<dbReference type="GO" id="GO:0004519">
    <property type="term" value="F:endonuclease activity"/>
    <property type="evidence" value="ECO:0007669"/>
    <property type="project" value="UniProtKB-KW"/>
</dbReference>
<evidence type="ECO:0000256" key="2">
    <source>
        <dbReference type="ARBA" id="ARBA00022759"/>
    </source>
</evidence>
<evidence type="ECO:0000256" key="1">
    <source>
        <dbReference type="ARBA" id="ARBA00022722"/>
    </source>
</evidence>